<protein>
    <submittedName>
        <fullName evidence="3">Cupredoxin domain-containing protein</fullName>
    </submittedName>
</protein>
<dbReference type="Proteomes" id="UP000515934">
    <property type="component" value="Chromosome"/>
</dbReference>
<dbReference type="PANTHER" id="PTHR36507">
    <property type="entry name" value="BLL1555 PROTEIN"/>
    <property type="match status" value="1"/>
</dbReference>
<dbReference type="EMBL" id="CP060716">
    <property type="protein sequence ID" value="QNN61871.1"/>
    <property type="molecule type" value="Genomic_DNA"/>
</dbReference>
<name>A0A7G9S1Z6_9MICO</name>
<feature type="domain" description="EfeO-type cupredoxin-like" evidence="2">
    <location>
        <begin position="18"/>
        <end position="117"/>
    </location>
</feature>
<evidence type="ECO:0000256" key="1">
    <source>
        <dbReference type="SAM" id="SignalP"/>
    </source>
</evidence>
<dbReference type="PROSITE" id="PS51257">
    <property type="entry name" value="PROKAR_LIPOPROTEIN"/>
    <property type="match status" value="1"/>
</dbReference>
<evidence type="ECO:0000259" key="2">
    <source>
        <dbReference type="Pfam" id="PF13473"/>
    </source>
</evidence>
<dbReference type="AlphaFoldDB" id="A0A7G9S1Z6"/>
<evidence type="ECO:0000313" key="3">
    <source>
        <dbReference type="EMBL" id="QNN61871.1"/>
    </source>
</evidence>
<organism evidence="3 4">
    <name type="scientific">Leucobacter denitrificans</name>
    <dbReference type="NCBI Taxonomy" id="683042"/>
    <lineage>
        <taxon>Bacteria</taxon>
        <taxon>Bacillati</taxon>
        <taxon>Actinomycetota</taxon>
        <taxon>Actinomycetes</taxon>
        <taxon>Micrococcales</taxon>
        <taxon>Microbacteriaceae</taxon>
        <taxon>Leucobacter</taxon>
    </lineage>
</organism>
<dbReference type="KEGG" id="ldn:H9L06_05900"/>
<keyword evidence="4" id="KW-1185">Reference proteome</keyword>
<dbReference type="InterPro" id="IPR028096">
    <property type="entry name" value="EfeO_Cupredoxin"/>
</dbReference>
<accession>A0A7G9S1Z6</accession>
<proteinExistence type="predicted"/>
<dbReference type="RefSeq" id="WP_187554342.1">
    <property type="nucleotide sequence ID" value="NZ_CP060716.1"/>
</dbReference>
<reference evidence="3 4" key="1">
    <citation type="submission" date="2020-08" db="EMBL/GenBank/DDBJ databases">
        <title>Genome sequence of Leucobacter denitrificans KACC 14055T.</title>
        <authorList>
            <person name="Hyun D.-W."/>
            <person name="Bae J.-W."/>
        </authorList>
    </citation>
    <scope>NUCLEOTIDE SEQUENCE [LARGE SCALE GENOMIC DNA]</scope>
    <source>
        <strain evidence="3 4">KACC 14055</strain>
    </source>
</reference>
<dbReference type="Gene3D" id="2.60.40.420">
    <property type="entry name" value="Cupredoxins - blue copper proteins"/>
    <property type="match status" value="1"/>
</dbReference>
<dbReference type="SUPFAM" id="SSF49503">
    <property type="entry name" value="Cupredoxins"/>
    <property type="match status" value="1"/>
</dbReference>
<sequence>MSRRIAARAAATLGALTLALTLAACASPPEVVPSDDGVEPAVVVTVIDNRYEPSEVEIEAGEAVQWVFQGSAKHDVVADDGSFVSELMYEGTYTHVFDESGEFPYVCSIHPEMTGVVHVN</sequence>
<feature type="chain" id="PRO_5028885199" evidence="1">
    <location>
        <begin position="27"/>
        <end position="120"/>
    </location>
</feature>
<dbReference type="PANTHER" id="PTHR36507:SF1">
    <property type="entry name" value="BLL1555 PROTEIN"/>
    <property type="match status" value="1"/>
</dbReference>
<dbReference type="InterPro" id="IPR008972">
    <property type="entry name" value="Cupredoxin"/>
</dbReference>
<feature type="signal peptide" evidence="1">
    <location>
        <begin position="1"/>
        <end position="26"/>
    </location>
</feature>
<dbReference type="Pfam" id="PF13473">
    <property type="entry name" value="Cupredoxin_1"/>
    <property type="match status" value="1"/>
</dbReference>
<gene>
    <name evidence="3" type="ORF">H9L06_05900</name>
</gene>
<dbReference type="InterPro" id="IPR052721">
    <property type="entry name" value="ET_Amicyanin"/>
</dbReference>
<keyword evidence="1" id="KW-0732">Signal</keyword>
<evidence type="ECO:0000313" key="4">
    <source>
        <dbReference type="Proteomes" id="UP000515934"/>
    </source>
</evidence>